<proteinExistence type="predicted"/>
<dbReference type="GO" id="GO:0006974">
    <property type="term" value="P:DNA damage response"/>
    <property type="evidence" value="ECO:0007669"/>
    <property type="project" value="TreeGrafter"/>
</dbReference>
<feature type="signal peptide" evidence="1">
    <location>
        <begin position="1"/>
        <end position="27"/>
    </location>
</feature>
<protein>
    <recommendedName>
        <fullName evidence="4">Outer membrane protein</fullName>
    </recommendedName>
</protein>
<evidence type="ECO:0000313" key="3">
    <source>
        <dbReference type="Proteomes" id="UP000002384"/>
    </source>
</evidence>
<dbReference type="InterPro" id="IPR007497">
    <property type="entry name" value="SIMPL/DUF541"/>
</dbReference>
<dbReference type="Gene3D" id="3.30.70.2970">
    <property type="entry name" value="Protein of unknown function (DUF541), domain 2"/>
    <property type="match status" value="1"/>
</dbReference>
<dbReference type="HOGENOM" id="CLU_080344_0_0_3"/>
<evidence type="ECO:0008006" key="4">
    <source>
        <dbReference type="Google" id="ProtNLM"/>
    </source>
</evidence>
<evidence type="ECO:0000313" key="2">
    <source>
        <dbReference type="EMBL" id="ACK71482.1"/>
    </source>
</evidence>
<keyword evidence="3" id="KW-1185">Reference proteome</keyword>
<feature type="chain" id="PRO_5002858837" description="Outer membrane protein" evidence="1">
    <location>
        <begin position="28"/>
        <end position="238"/>
    </location>
</feature>
<dbReference type="PANTHER" id="PTHR34387">
    <property type="entry name" value="SLR1258 PROTEIN"/>
    <property type="match status" value="1"/>
</dbReference>
<dbReference type="AlphaFoldDB" id="B7KBC6"/>
<accession>B7KBC6</accession>
<gene>
    <name evidence="2" type="ordered locus">PCC7424_3080</name>
</gene>
<dbReference type="RefSeq" id="WP_015955079.1">
    <property type="nucleotide sequence ID" value="NC_011729.1"/>
</dbReference>
<dbReference type="EMBL" id="CP001291">
    <property type="protein sequence ID" value="ACK71482.1"/>
    <property type="molecule type" value="Genomic_DNA"/>
</dbReference>
<dbReference type="OrthoDB" id="460796at2"/>
<dbReference type="Pfam" id="PF04402">
    <property type="entry name" value="SIMPL"/>
    <property type="match status" value="1"/>
</dbReference>
<sequence>MLPVISSRKLIIALSYLSLTFMQPAFAQEQILRTLTVTGEGIERIPATVAQVELGVEIQGQNAATVQQEVAKRTSAVVELLQSRNVQQLQTTGIRLQPNYDFSNNQRRLIGYIGVNTVSFRFPIEQVGGLLDHVVKVGATRIDNISLTATEEAITQAQRQALQQATVDAQQQADVVLRSLNLTANQIVSIQINGANLPQPKILQNEQFALRADAPAPSTPVIGGEQTVRASVTLQISY</sequence>
<dbReference type="InterPro" id="IPR052022">
    <property type="entry name" value="26kDa_periplasmic_antigen"/>
</dbReference>
<keyword evidence="1" id="KW-0732">Signal</keyword>
<dbReference type="Gene3D" id="3.30.110.170">
    <property type="entry name" value="Protein of unknown function (DUF541), domain 1"/>
    <property type="match status" value="1"/>
</dbReference>
<dbReference type="KEGG" id="cyc:PCC7424_3080"/>
<name>B7KBC6_GLOC7</name>
<evidence type="ECO:0000256" key="1">
    <source>
        <dbReference type="SAM" id="SignalP"/>
    </source>
</evidence>
<dbReference type="eggNOG" id="COG2968">
    <property type="taxonomic scope" value="Bacteria"/>
</dbReference>
<dbReference type="Proteomes" id="UP000002384">
    <property type="component" value="Chromosome"/>
</dbReference>
<dbReference type="PANTHER" id="PTHR34387:SF1">
    <property type="entry name" value="PERIPLASMIC IMMUNOGENIC PROTEIN"/>
    <property type="match status" value="1"/>
</dbReference>
<dbReference type="STRING" id="65393.PCC7424_3080"/>
<reference evidence="3" key="1">
    <citation type="journal article" date="2011" name="MBio">
        <title>Novel metabolic attributes of the genus Cyanothece, comprising a group of unicellular nitrogen-fixing Cyanobacteria.</title>
        <authorList>
            <person name="Bandyopadhyay A."/>
            <person name="Elvitigala T."/>
            <person name="Welsh E."/>
            <person name="Stockel J."/>
            <person name="Liberton M."/>
            <person name="Min H."/>
            <person name="Sherman L.A."/>
            <person name="Pakrasi H.B."/>
        </authorList>
    </citation>
    <scope>NUCLEOTIDE SEQUENCE [LARGE SCALE GENOMIC DNA]</scope>
    <source>
        <strain evidence="3">PCC 7424</strain>
    </source>
</reference>
<organism evidence="2 3">
    <name type="scientific">Gloeothece citriformis (strain PCC 7424)</name>
    <name type="common">Cyanothece sp. (strain PCC 7424)</name>
    <dbReference type="NCBI Taxonomy" id="65393"/>
    <lineage>
        <taxon>Bacteria</taxon>
        <taxon>Bacillati</taxon>
        <taxon>Cyanobacteriota</taxon>
        <taxon>Cyanophyceae</taxon>
        <taxon>Oscillatoriophycideae</taxon>
        <taxon>Chroococcales</taxon>
        <taxon>Aphanothecaceae</taxon>
        <taxon>Gloeothece</taxon>
        <taxon>Gloeothece citriformis</taxon>
    </lineage>
</organism>